<dbReference type="PANTHER" id="PTHR24180:SF45">
    <property type="entry name" value="POLY [ADP-RIBOSE] POLYMERASE TANKYRASE"/>
    <property type="match status" value="1"/>
</dbReference>
<accession>A0A9P4N9N1</accession>
<dbReference type="AlphaFoldDB" id="A0A9P4N9N1"/>
<organism evidence="4 5">
    <name type="scientific">Lojkania enalia</name>
    <dbReference type="NCBI Taxonomy" id="147567"/>
    <lineage>
        <taxon>Eukaryota</taxon>
        <taxon>Fungi</taxon>
        <taxon>Dikarya</taxon>
        <taxon>Ascomycota</taxon>
        <taxon>Pezizomycotina</taxon>
        <taxon>Dothideomycetes</taxon>
        <taxon>Pleosporomycetidae</taxon>
        <taxon>Pleosporales</taxon>
        <taxon>Pleosporales incertae sedis</taxon>
        <taxon>Lojkania</taxon>
    </lineage>
</organism>
<evidence type="ECO:0000256" key="2">
    <source>
        <dbReference type="ARBA" id="ARBA00023043"/>
    </source>
</evidence>
<gene>
    <name evidence="4" type="ORF">CC78DRAFT_540222</name>
</gene>
<dbReference type="InterPro" id="IPR051637">
    <property type="entry name" value="Ank_repeat_dom-contain_49"/>
</dbReference>
<keyword evidence="5" id="KW-1185">Reference proteome</keyword>
<dbReference type="Gene3D" id="1.25.40.20">
    <property type="entry name" value="Ankyrin repeat-containing domain"/>
    <property type="match status" value="1"/>
</dbReference>
<evidence type="ECO:0000256" key="1">
    <source>
        <dbReference type="ARBA" id="ARBA00022737"/>
    </source>
</evidence>
<dbReference type="InterPro" id="IPR036770">
    <property type="entry name" value="Ankyrin_rpt-contain_sf"/>
</dbReference>
<dbReference type="EMBL" id="ML986583">
    <property type="protein sequence ID" value="KAF2269177.1"/>
    <property type="molecule type" value="Genomic_DNA"/>
</dbReference>
<keyword evidence="2 3" id="KW-0040">ANK repeat</keyword>
<feature type="repeat" description="ANK" evidence="3">
    <location>
        <begin position="200"/>
        <end position="232"/>
    </location>
</feature>
<dbReference type="Proteomes" id="UP000800093">
    <property type="component" value="Unassembled WGS sequence"/>
</dbReference>
<dbReference type="SUPFAM" id="SSF48403">
    <property type="entry name" value="Ankyrin repeat"/>
    <property type="match status" value="1"/>
</dbReference>
<keyword evidence="1" id="KW-0677">Repeat</keyword>
<dbReference type="OrthoDB" id="5369447at2759"/>
<dbReference type="PROSITE" id="PS50088">
    <property type="entry name" value="ANK_REPEAT"/>
    <property type="match status" value="2"/>
</dbReference>
<dbReference type="SMART" id="SM00248">
    <property type="entry name" value="ANK"/>
    <property type="match status" value="4"/>
</dbReference>
<dbReference type="Pfam" id="PF00023">
    <property type="entry name" value="Ank"/>
    <property type="match status" value="1"/>
</dbReference>
<protein>
    <submittedName>
        <fullName evidence="4">Ankyrin</fullName>
    </submittedName>
</protein>
<feature type="repeat" description="ANK" evidence="3">
    <location>
        <begin position="239"/>
        <end position="271"/>
    </location>
</feature>
<evidence type="ECO:0000313" key="5">
    <source>
        <dbReference type="Proteomes" id="UP000800093"/>
    </source>
</evidence>
<sequence>MAASEWSSEQLITLCQRGDQEQLLSVLQQPSAIQVVLGFEEVVFDSSNPTMTLRQLNLQRMITAASSHQNVGVVEELISFGRQHDVAADVMLTTETIYAAMNKSAFQILRSFETLDPNIFTRGLSPGQTILELACQGGPLSEPFPCNSYLPLVQYMMDKGVDPNNEIASSKGPGYVLLLACRSASVEIVECLLEHGVVVAGSRATRTAARHSRKDVLKILLRYGADLNECYSTEDINGSPGTALHVATENNKVSTVRWLLEHKADPTIRNSEGKTARDLIPEPTSIPERSYKALRDLLH</sequence>
<evidence type="ECO:0000256" key="3">
    <source>
        <dbReference type="PROSITE-ProRule" id="PRU00023"/>
    </source>
</evidence>
<evidence type="ECO:0000313" key="4">
    <source>
        <dbReference type="EMBL" id="KAF2269177.1"/>
    </source>
</evidence>
<reference evidence="5" key="1">
    <citation type="journal article" date="2020" name="Stud. Mycol.">
        <title>101 Dothideomycetes genomes: A test case for predicting lifestyles and emergence of pathogens.</title>
        <authorList>
            <person name="Haridas S."/>
            <person name="Albert R."/>
            <person name="Binder M."/>
            <person name="Bloem J."/>
            <person name="LaButti K."/>
            <person name="Salamov A."/>
            <person name="Andreopoulos B."/>
            <person name="Baker S."/>
            <person name="Barry K."/>
            <person name="Bills G."/>
            <person name="Bluhm B."/>
            <person name="Cannon C."/>
            <person name="Castanera R."/>
            <person name="Culley D."/>
            <person name="Daum C."/>
            <person name="Ezra D."/>
            <person name="Gonzalez J."/>
            <person name="Henrissat B."/>
            <person name="Kuo A."/>
            <person name="Liang C."/>
            <person name="Lipzen A."/>
            <person name="Lutzoni F."/>
            <person name="Magnuson J."/>
            <person name="Mondo S."/>
            <person name="Nolan M."/>
            <person name="Ohm R."/>
            <person name="Pangilinan J."/>
            <person name="Park H.-J."/>
            <person name="Ramirez L."/>
            <person name="Alfaro M."/>
            <person name="Sun H."/>
            <person name="Tritt A."/>
            <person name="Yoshinaga Y."/>
            <person name="Zwiers L.-H."/>
            <person name="Turgeon B."/>
            <person name="Goodwin S."/>
            <person name="Spatafora J."/>
            <person name="Crous P."/>
            <person name="Grigoriev I."/>
        </authorList>
    </citation>
    <scope>NUCLEOTIDE SEQUENCE [LARGE SCALE GENOMIC DNA]</scope>
    <source>
        <strain evidence="5">CBS 304.66</strain>
    </source>
</reference>
<dbReference type="PANTHER" id="PTHR24180">
    <property type="entry name" value="CYCLIN-DEPENDENT KINASE INHIBITOR 2C-RELATED"/>
    <property type="match status" value="1"/>
</dbReference>
<comment type="caution">
    <text evidence="4">The sequence shown here is derived from an EMBL/GenBank/DDBJ whole genome shotgun (WGS) entry which is preliminary data.</text>
</comment>
<proteinExistence type="predicted"/>
<dbReference type="Pfam" id="PF12796">
    <property type="entry name" value="Ank_2"/>
    <property type="match status" value="1"/>
</dbReference>
<dbReference type="InterPro" id="IPR002110">
    <property type="entry name" value="Ankyrin_rpt"/>
</dbReference>
<name>A0A9P4N9N1_9PLEO</name>
<dbReference type="PROSITE" id="PS50297">
    <property type="entry name" value="ANK_REP_REGION"/>
    <property type="match status" value="2"/>
</dbReference>